<dbReference type="EMBL" id="DS231697">
    <property type="protein sequence ID" value="KNA97160.1"/>
    <property type="molecule type" value="Genomic_DNA"/>
</dbReference>
<reference evidence="1" key="1">
    <citation type="submission" date="2007-04" db="EMBL/GenBank/DDBJ databases">
        <authorList>
            <consortium name="The Broad Institute Genome Sequencing Platform"/>
            <person name="Birren B."/>
            <person name="Lander E."/>
            <person name="Galagan J."/>
            <person name="Nusbaum C."/>
            <person name="Devon K."/>
            <person name="Ma L.-J."/>
            <person name="Jaffe D."/>
            <person name="Butler J."/>
            <person name="Alvarez P."/>
            <person name="Gnerre S."/>
            <person name="Grabherr M."/>
            <person name="Kleber M."/>
            <person name="Mauceli E."/>
            <person name="Brockman W."/>
            <person name="MacCallum I.A."/>
            <person name="Young S."/>
            <person name="LaButti K."/>
            <person name="DeCaprio D."/>
            <person name="Crawford M."/>
            <person name="Koehrsen M."/>
            <person name="Engels R."/>
            <person name="Montgomery P."/>
            <person name="Pearson M."/>
            <person name="Howarth C."/>
            <person name="Larson L."/>
            <person name="White J."/>
            <person name="O'Leary S."/>
            <person name="Kodira C."/>
            <person name="Zeng Q."/>
            <person name="Yandava C."/>
            <person name="Alvarado L."/>
            <person name="Kistler C."/>
            <person name="Shim W.-B."/>
            <person name="Kang S."/>
            <person name="Woloshuk C."/>
        </authorList>
    </citation>
    <scope>NUCLEOTIDE SEQUENCE</scope>
    <source>
        <strain evidence="1">4287</strain>
    </source>
</reference>
<dbReference type="KEGG" id="fox:FOXG_18223"/>
<reference evidence="1" key="2">
    <citation type="journal article" date="2010" name="Nature">
        <title>Comparative genomics reveals mobile pathogenicity chromosomes in Fusarium.</title>
        <authorList>
            <person name="Ma L.J."/>
            <person name="van der Does H.C."/>
            <person name="Borkovich K.A."/>
            <person name="Coleman J.J."/>
            <person name="Daboussi M.J."/>
            <person name="Di Pietro A."/>
            <person name="Dufresne M."/>
            <person name="Freitag M."/>
            <person name="Grabherr M."/>
            <person name="Henrissat B."/>
            <person name="Houterman P.M."/>
            <person name="Kang S."/>
            <person name="Shim W.B."/>
            <person name="Woloshuk C."/>
            <person name="Xie X."/>
            <person name="Xu J.R."/>
            <person name="Antoniw J."/>
            <person name="Baker S.E."/>
            <person name="Bluhm B.H."/>
            <person name="Breakspear A."/>
            <person name="Brown D.W."/>
            <person name="Butchko R.A."/>
            <person name="Chapman S."/>
            <person name="Coulson R."/>
            <person name="Coutinho P.M."/>
            <person name="Danchin E.G."/>
            <person name="Diener A."/>
            <person name="Gale L.R."/>
            <person name="Gardiner D.M."/>
            <person name="Goff S."/>
            <person name="Hammond-Kosack K.E."/>
            <person name="Hilburn K."/>
            <person name="Hua-Van A."/>
            <person name="Jonkers W."/>
            <person name="Kazan K."/>
            <person name="Kodira C.D."/>
            <person name="Koehrsen M."/>
            <person name="Kumar L."/>
            <person name="Lee Y.H."/>
            <person name="Li L."/>
            <person name="Manners J.M."/>
            <person name="Miranda-Saavedra D."/>
            <person name="Mukherjee M."/>
            <person name="Park G."/>
            <person name="Park J."/>
            <person name="Park S.Y."/>
            <person name="Proctor R.H."/>
            <person name="Regev A."/>
            <person name="Ruiz-Roldan M.C."/>
            <person name="Sain D."/>
            <person name="Sakthikumar S."/>
            <person name="Sykes S."/>
            <person name="Schwartz D.C."/>
            <person name="Turgeon B.G."/>
            <person name="Wapinski I."/>
            <person name="Yoder O."/>
            <person name="Young S."/>
            <person name="Zeng Q."/>
            <person name="Zhou S."/>
            <person name="Galagan J."/>
            <person name="Cuomo C.A."/>
            <person name="Kistler H.C."/>
            <person name="Rep M."/>
        </authorList>
    </citation>
    <scope>NUCLEOTIDE SEQUENCE [LARGE SCALE GENOMIC DNA]</scope>
    <source>
        <strain evidence="1">4287</strain>
    </source>
</reference>
<proteinExistence type="predicted"/>
<sequence length="38" mass="4358">MSIRGFSEIYRVWFPLKQSIMPGDRPAGMQEIEFPSGV</sequence>
<dbReference type="VEuPathDB" id="FungiDB:FOXG_18223"/>
<dbReference type="GeneID" id="28958929"/>
<organism evidence="1 2">
    <name type="scientific">Fusarium oxysporum f. sp. lycopersici (strain 4287 / CBS 123668 / FGSC 9935 / NRRL 34936)</name>
    <name type="common">Fusarium vascular wilt of tomato</name>
    <dbReference type="NCBI Taxonomy" id="426428"/>
    <lineage>
        <taxon>Eukaryota</taxon>
        <taxon>Fungi</taxon>
        <taxon>Dikarya</taxon>
        <taxon>Ascomycota</taxon>
        <taxon>Pezizomycotina</taxon>
        <taxon>Sordariomycetes</taxon>
        <taxon>Hypocreomycetidae</taxon>
        <taxon>Hypocreales</taxon>
        <taxon>Nectriaceae</taxon>
        <taxon>Fusarium</taxon>
        <taxon>Fusarium oxysporum species complex</taxon>
    </lineage>
</organism>
<gene>
    <name evidence="1" type="ORF">FOXG_18223</name>
</gene>
<evidence type="ECO:0000313" key="1">
    <source>
        <dbReference type="EMBL" id="KNA97160.1"/>
    </source>
</evidence>
<accession>A0A0J9UGC2</accession>
<dbReference type="RefSeq" id="XP_018235206.1">
    <property type="nucleotide sequence ID" value="XM_018398281.1"/>
</dbReference>
<name>A0A0J9UGC2_FUSO4</name>
<evidence type="ECO:0000313" key="2">
    <source>
        <dbReference type="Proteomes" id="UP000009097"/>
    </source>
</evidence>
<dbReference type="Proteomes" id="UP000009097">
    <property type="component" value="Unassembled WGS sequence"/>
</dbReference>
<protein>
    <submittedName>
        <fullName evidence="1">Uncharacterized protein</fullName>
    </submittedName>
</protein>
<dbReference type="AlphaFoldDB" id="A0A0J9UGC2"/>